<evidence type="ECO:0000256" key="4">
    <source>
        <dbReference type="ARBA" id="ARBA00022832"/>
    </source>
</evidence>
<dbReference type="InterPro" id="IPR000873">
    <property type="entry name" value="AMP-dep_synth/lig_dom"/>
</dbReference>
<evidence type="ECO:0000256" key="5">
    <source>
        <dbReference type="ARBA" id="ARBA00022840"/>
    </source>
</evidence>
<evidence type="ECO:0000313" key="10">
    <source>
        <dbReference type="Proteomes" id="UP000239649"/>
    </source>
</evidence>
<comment type="function">
    <text evidence="7">Catalyzes the conversion of long-chain fatty acids to their active form acyl-CoAs for both synthesis of cellular lipids, and degradation via beta-oxidation.</text>
</comment>
<evidence type="ECO:0000256" key="7">
    <source>
        <dbReference type="RuleBase" id="RU369030"/>
    </source>
</evidence>
<dbReference type="EC" id="6.2.1.3" evidence="6 7"/>
<evidence type="ECO:0000256" key="3">
    <source>
        <dbReference type="ARBA" id="ARBA00022741"/>
    </source>
</evidence>
<sequence>MSERLKSPYLGHRTVDAKGQPGPYVWRTYAECGELRSAIGSGLVHLGVPPGSTVGLYSVNTPEWCLVDAAAHAYSMVSVPLYDTLGPDTAAPRLHAVQYICNHAELAVVACSADVLPKMVEVLHDCPTVKLVVVFGTRPHQRLPEVPGAPHCRLLTLDRVKALGYKHPKPHHPPKPSDVALINYTSGTTGVPKGAVITHANIVANAAGAGMLLSQGPQGPLFAHGDRHICYLPLAHIYERFNFTLATHYGCAAGFYRGNVLELLEDIQELRPTIFSSVPRLWNRIYDKVLAQIQAANPVSRALFNTAYKYKQEAFRRGDLSGGRLGPFWDKLVFSKVKARVGGEVRLLSSGASPISPEVFDFLRICFGATVLEGYGMTETSCLISMTPPGDPKTGHVGPPSPACEIKLDDIPEMGYTNADQPYPRGEICVRGPIIFQGYYKDEANTRDTLDAHGWLHTGDVGMWIEGGRLKIIDRKKNIFKLAQGEYVAPEKIENVYARSPFVMQSFVYGNSLRPQLVAVAIPDPDFLLPWAKERGLPKDMGELCRHPQVVAAVLKSMLEEGRAAGLKGFEQVAAVHLHHEPFSVENGMMTPTFKLKRPQAQTFFQAAIDEMYSKLPQL</sequence>
<dbReference type="PANTHER" id="PTHR43272:SF33">
    <property type="entry name" value="AMP-BINDING DOMAIN-CONTAINING PROTEIN-RELATED"/>
    <property type="match status" value="1"/>
</dbReference>
<dbReference type="Pfam" id="PF00501">
    <property type="entry name" value="AMP-binding"/>
    <property type="match status" value="1"/>
</dbReference>
<keyword evidence="3 7" id="KW-0547">Nucleotide-binding</keyword>
<keyword evidence="4 7" id="KW-0276">Fatty acid metabolism</keyword>
<dbReference type="GO" id="GO:0005783">
    <property type="term" value="C:endoplasmic reticulum"/>
    <property type="evidence" value="ECO:0007669"/>
    <property type="project" value="TreeGrafter"/>
</dbReference>
<proteinExistence type="inferred from homology"/>
<protein>
    <recommendedName>
        <fullName evidence="6 7">Long-chain-fatty-acid--CoA ligase</fullName>
        <ecNumber evidence="6 7">6.2.1.3</ecNumber>
    </recommendedName>
</protein>
<evidence type="ECO:0000256" key="1">
    <source>
        <dbReference type="ARBA" id="ARBA00006432"/>
    </source>
</evidence>
<organism evidence="9 10">
    <name type="scientific">Micractinium conductrix</name>
    <dbReference type="NCBI Taxonomy" id="554055"/>
    <lineage>
        <taxon>Eukaryota</taxon>
        <taxon>Viridiplantae</taxon>
        <taxon>Chlorophyta</taxon>
        <taxon>core chlorophytes</taxon>
        <taxon>Trebouxiophyceae</taxon>
        <taxon>Chlorellales</taxon>
        <taxon>Chlorellaceae</taxon>
        <taxon>Chlorella clade</taxon>
        <taxon>Micractinium</taxon>
    </lineage>
</organism>
<keyword evidence="7" id="KW-0443">Lipid metabolism</keyword>
<dbReference type="EMBL" id="LHPF02000029">
    <property type="protein sequence ID" value="PSC69107.1"/>
    <property type="molecule type" value="Genomic_DNA"/>
</dbReference>
<comment type="similarity">
    <text evidence="1 7">Belongs to the ATP-dependent AMP-binding enzyme family.</text>
</comment>
<comment type="catalytic activity">
    <reaction evidence="7">
        <text>a long-chain fatty acid + ATP + CoA = a long-chain fatty acyl-CoA + AMP + diphosphate</text>
        <dbReference type="Rhea" id="RHEA:15421"/>
        <dbReference type="ChEBI" id="CHEBI:30616"/>
        <dbReference type="ChEBI" id="CHEBI:33019"/>
        <dbReference type="ChEBI" id="CHEBI:57287"/>
        <dbReference type="ChEBI" id="CHEBI:57560"/>
        <dbReference type="ChEBI" id="CHEBI:83139"/>
        <dbReference type="ChEBI" id="CHEBI:456215"/>
        <dbReference type="EC" id="6.2.1.3"/>
    </reaction>
</comment>
<dbReference type="Gene3D" id="3.40.50.12780">
    <property type="entry name" value="N-terminal domain of ligase-like"/>
    <property type="match status" value="1"/>
</dbReference>
<dbReference type="GO" id="GO:0016020">
    <property type="term" value="C:membrane"/>
    <property type="evidence" value="ECO:0007669"/>
    <property type="project" value="TreeGrafter"/>
</dbReference>
<feature type="domain" description="AMP-dependent synthetase/ligase" evidence="8">
    <location>
        <begin position="23"/>
        <end position="440"/>
    </location>
</feature>
<keyword evidence="2 7" id="KW-0436">Ligase</keyword>
<dbReference type="PANTHER" id="PTHR43272">
    <property type="entry name" value="LONG-CHAIN-FATTY-ACID--COA LIGASE"/>
    <property type="match status" value="1"/>
</dbReference>
<dbReference type="InterPro" id="IPR045311">
    <property type="entry name" value="LC-FACS_euk"/>
</dbReference>
<reference evidence="9 10" key="1">
    <citation type="journal article" date="2018" name="Plant J.">
        <title>Genome sequences of Chlorella sorokiniana UTEX 1602 and Micractinium conductrix SAG 241.80: implications to maltose excretion by a green alga.</title>
        <authorList>
            <person name="Arriola M.B."/>
            <person name="Velmurugan N."/>
            <person name="Zhang Y."/>
            <person name="Plunkett M.H."/>
            <person name="Hondzo H."/>
            <person name="Barney B.M."/>
        </authorList>
    </citation>
    <scope>NUCLEOTIDE SEQUENCE [LARGE SCALE GENOMIC DNA]</scope>
    <source>
        <strain evidence="9 10">SAG 241.80</strain>
    </source>
</reference>
<keyword evidence="10" id="KW-1185">Reference proteome</keyword>
<dbReference type="InterPro" id="IPR020845">
    <property type="entry name" value="AMP-binding_CS"/>
</dbReference>
<dbReference type="InterPro" id="IPR042099">
    <property type="entry name" value="ANL_N_sf"/>
</dbReference>
<keyword evidence="5 7" id="KW-0067">ATP-binding</keyword>
<dbReference type="GO" id="GO:0004467">
    <property type="term" value="F:long-chain fatty acid-CoA ligase activity"/>
    <property type="evidence" value="ECO:0007669"/>
    <property type="project" value="UniProtKB-EC"/>
</dbReference>
<dbReference type="PROSITE" id="PS00455">
    <property type="entry name" value="AMP_BINDING"/>
    <property type="match status" value="1"/>
</dbReference>
<dbReference type="Proteomes" id="UP000239649">
    <property type="component" value="Unassembled WGS sequence"/>
</dbReference>
<comment type="caution">
    <text evidence="9">The sequence shown here is derived from an EMBL/GenBank/DDBJ whole genome shotgun (WGS) entry which is preliminary data.</text>
</comment>
<name>A0A2P6V4U7_9CHLO</name>
<dbReference type="OrthoDB" id="1700726at2759"/>
<evidence type="ECO:0000313" key="9">
    <source>
        <dbReference type="EMBL" id="PSC69107.1"/>
    </source>
</evidence>
<dbReference type="AlphaFoldDB" id="A0A2P6V4U7"/>
<dbReference type="CDD" id="cd05927">
    <property type="entry name" value="LC-FACS_euk"/>
    <property type="match status" value="1"/>
</dbReference>
<dbReference type="SUPFAM" id="SSF56801">
    <property type="entry name" value="Acetyl-CoA synthetase-like"/>
    <property type="match status" value="1"/>
</dbReference>
<evidence type="ECO:0000256" key="6">
    <source>
        <dbReference type="ARBA" id="ARBA00026121"/>
    </source>
</evidence>
<evidence type="ECO:0000259" key="8">
    <source>
        <dbReference type="Pfam" id="PF00501"/>
    </source>
</evidence>
<dbReference type="STRING" id="554055.A0A2P6V4U7"/>
<dbReference type="GO" id="GO:0005524">
    <property type="term" value="F:ATP binding"/>
    <property type="evidence" value="ECO:0007669"/>
    <property type="project" value="UniProtKB-KW"/>
</dbReference>
<gene>
    <name evidence="9" type="ORF">C2E20_7374</name>
</gene>
<accession>A0A2P6V4U7</accession>
<evidence type="ECO:0000256" key="2">
    <source>
        <dbReference type="ARBA" id="ARBA00022598"/>
    </source>
</evidence>